<evidence type="ECO:0000313" key="2">
    <source>
        <dbReference type="EMBL" id="RKK86638.1"/>
    </source>
</evidence>
<dbReference type="Proteomes" id="UP000285084">
    <property type="component" value="Unassembled WGS sequence"/>
</dbReference>
<evidence type="ECO:0000313" key="3">
    <source>
        <dbReference type="Proteomes" id="UP000285084"/>
    </source>
</evidence>
<accession>A0A420P286</accession>
<protein>
    <submittedName>
        <fullName evidence="2">Uncharacterized protein</fullName>
    </submittedName>
</protein>
<name>A0A420P286_FUSOX</name>
<organism evidence="2 3">
    <name type="scientific">Fusarium oxysporum</name>
    <name type="common">Fusarium vascular wilt</name>
    <dbReference type="NCBI Taxonomy" id="5507"/>
    <lineage>
        <taxon>Eukaryota</taxon>
        <taxon>Fungi</taxon>
        <taxon>Dikarya</taxon>
        <taxon>Ascomycota</taxon>
        <taxon>Pezizomycotina</taxon>
        <taxon>Sordariomycetes</taxon>
        <taxon>Hypocreomycetidae</taxon>
        <taxon>Hypocreales</taxon>
        <taxon>Nectriaceae</taxon>
        <taxon>Fusarium</taxon>
        <taxon>Fusarium oxysporum species complex</taxon>
    </lineage>
</organism>
<evidence type="ECO:0000256" key="1">
    <source>
        <dbReference type="SAM" id="MobiDB-lite"/>
    </source>
</evidence>
<feature type="region of interest" description="Disordered" evidence="1">
    <location>
        <begin position="371"/>
        <end position="390"/>
    </location>
</feature>
<comment type="caution">
    <text evidence="2">The sequence shown here is derived from an EMBL/GenBank/DDBJ whole genome shotgun (WGS) entry which is preliminary data.</text>
</comment>
<gene>
    <name evidence="2" type="ORF">BFJ69_g862</name>
</gene>
<sequence>MGYSPLVKTQNRIPIRESFKQHGIEWQKIYSNWPQIEQRCLEFQQWLNARSKIIIAIGSENHATVLNLLNLDSTMEAVKVTLDIPMKMFGEAPYMLAIRSRLTSEIMQLILFSFHSQHFFNPGIKIHIRAFHDLLWNAACDMANVKIDTSTHFIQLAESVRRTAEKSSMKWVATQMHLAFGLRHHEKETGIILPEALVRRTFMKTLSQDFYAEKFVSFNGSWVGGICKAFSMKGAETWRSIEWRNSSAFDPIYMTHIKNFLERNEENRLKGQVTMATEEWRVSDAAKRRNKGLANGPKSRRYVMGDKIKALQNSYQARQLISASPDTLNLYQQGLRQTLMNLDTGEYNYSKKKNFLRKHCVFWDPSTPGGLRWKNDRGPPGVDDPTRPHPAVQLERNMKTSDREAFFIRAAKSS</sequence>
<reference evidence="2 3" key="1">
    <citation type="journal article" date="2018" name="Sci. Rep.">
        <title>Characterisation of pathogen-specific regions and novel effector candidates in Fusarium oxysporum f. sp. cepae.</title>
        <authorList>
            <person name="Armitage A.D."/>
            <person name="Taylor A."/>
            <person name="Sobczyk M.K."/>
            <person name="Baxter L."/>
            <person name="Greenfield B.P."/>
            <person name="Bates H.J."/>
            <person name="Wilson F."/>
            <person name="Jackson A.C."/>
            <person name="Ott S."/>
            <person name="Harrison R.J."/>
            <person name="Clarkson J.P."/>
        </authorList>
    </citation>
    <scope>NUCLEOTIDE SEQUENCE [LARGE SCALE GENOMIC DNA]</scope>
    <source>
        <strain evidence="2 3">Fo_A13</strain>
    </source>
</reference>
<dbReference type="AlphaFoldDB" id="A0A420P286"/>
<proteinExistence type="predicted"/>
<dbReference type="EMBL" id="MRCX01000004">
    <property type="protein sequence ID" value="RKK86638.1"/>
    <property type="molecule type" value="Genomic_DNA"/>
</dbReference>